<evidence type="ECO:0000313" key="1">
    <source>
        <dbReference type="EMBL" id="XCD04998.1"/>
    </source>
</evidence>
<protein>
    <submittedName>
        <fullName evidence="1">Uncharacterized protein</fullName>
    </submittedName>
</protein>
<dbReference type="EMBL" id="PP511521">
    <property type="protein sequence ID" value="XCD04998.1"/>
    <property type="molecule type" value="Genomic_DNA"/>
</dbReference>
<accession>A0AAU8AYA2</accession>
<name>A0AAU8AYA2_9CAUD</name>
<sequence>MYLPFILPFKPFLSHTLLNLPLSNKNPFYAPLNAS</sequence>
<organism evidence="1">
    <name type="scientific">Dulem virus 36</name>
    <dbReference type="NCBI Taxonomy" id="3145754"/>
    <lineage>
        <taxon>Viruses</taxon>
        <taxon>Duplodnaviria</taxon>
        <taxon>Heunggongvirae</taxon>
        <taxon>Uroviricota</taxon>
        <taxon>Caudoviricetes</taxon>
    </lineage>
</organism>
<reference evidence="1" key="1">
    <citation type="submission" date="2024-03" db="EMBL/GenBank/DDBJ databases">
        <title>Diverse circular DNA viruses in blood, oral, and fecal samples of captive lemurs.</title>
        <authorList>
            <person name="Paietta E.N."/>
            <person name="Kraberger S."/>
            <person name="Lund M.C."/>
            <person name="Custer J.M."/>
            <person name="Vargas K.M."/>
            <person name="Ehmke E.E."/>
            <person name="Yoder A.D."/>
            <person name="Varsani A."/>
        </authorList>
    </citation>
    <scope>NUCLEOTIDE SEQUENCE</scope>
    <source>
        <strain evidence="1">Duke_24FS_3</strain>
    </source>
</reference>
<proteinExistence type="predicted"/>